<accession>A0A9N8ZCN1</accession>
<sequence length="329" mass="38240">MSLLGHFLLLDESDVKKFWESSTTVMEALKKASLSKEETVTDADSNSFLVFEHEKDSNDATANQEDVIVQYTHAQEILTEYIKLQTHKRKNEIDIERDVLCKRQKSETNSPNAENPQLRNNSEKSFSESLSSSDDNNKEPEDDEEIKFDLTHFDRIATFRQYQKDVFKKAQREGLKHGSIYELLALSSIMLPEDEFDETELQGEDDDYDVEEFEGIEIQEEDLLTMQERERAFEEGLFNEELAQNDDITKEFQIGLDMMDQLTDGNESDAEDSEESESASSEEEDEDSSFEDQEELDKIFEKYRTLMSELSELDTNLQKEAKRSRSRDK</sequence>
<comment type="caution">
    <text evidence="2">The sequence shown here is derived from an EMBL/GenBank/DDBJ whole genome shotgun (WGS) entry which is preliminary data.</text>
</comment>
<dbReference type="AlphaFoldDB" id="A0A9N8ZCN1"/>
<feature type="region of interest" description="Disordered" evidence="1">
    <location>
        <begin position="310"/>
        <end position="329"/>
    </location>
</feature>
<evidence type="ECO:0000313" key="2">
    <source>
        <dbReference type="EMBL" id="CAG8484654.1"/>
    </source>
</evidence>
<feature type="compositionally biased region" description="Acidic residues" evidence="1">
    <location>
        <begin position="266"/>
        <end position="295"/>
    </location>
</feature>
<feature type="compositionally biased region" description="Polar residues" evidence="1">
    <location>
        <begin position="107"/>
        <end position="119"/>
    </location>
</feature>
<name>A0A9N8ZCN1_9GLOM</name>
<dbReference type="Proteomes" id="UP000789342">
    <property type="component" value="Unassembled WGS sequence"/>
</dbReference>
<feature type="compositionally biased region" description="Basic and acidic residues" evidence="1">
    <location>
        <begin position="317"/>
        <end position="329"/>
    </location>
</feature>
<evidence type="ECO:0000313" key="3">
    <source>
        <dbReference type="Proteomes" id="UP000789342"/>
    </source>
</evidence>
<gene>
    <name evidence="2" type="ORF">AMORRO_LOCUS2478</name>
</gene>
<proteinExistence type="predicted"/>
<reference evidence="2" key="1">
    <citation type="submission" date="2021-06" db="EMBL/GenBank/DDBJ databases">
        <authorList>
            <person name="Kallberg Y."/>
            <person name="Tangrot J."/>
            <person name="Rosling A."/>
        </authorList>
    </citation>
    <scope>NUCLEOTIDE SEQUENCE</scope>
    <source>
        <strain evidence="2">CL551</strain>
    </source>
</reference>
<keyword evidence="3" id="KW-1185">Reference proteome</keyword>
<protein>
    <submittedName>
        <fullName evidence="2">2695_t:CDS:1</fullName>
    </submittedName>
</protein>
<organism evidence="2 3">
    <name type="scientific">Acaulospora morrowiae</name>
    <dbReference type="NCBI Taxonomy" id="94023"/>
    <lineage>
        <taxon>Eukaryota</taxon>
        <taxon>Fungi</taxon>
        <taxon>Fungi incertae sedis</taxon>
        <taxon>Mucoromycota</taxon>
        <taxon>Glomeromycotina</taxon>
        <taxon>Glomeromycetes</taxon>
        <taxon>Diversisporales</taxon>
        <taxon>Acaulosporaceae</taxon>
        <taxon>Acaulospora</taxon>
    </lineage>
</organism>
<feature type="region of interest" description="Disordered" evidence="1">
    <location>
        <begin position="103"/>
        <end position="143"/>
    </location>
</feature>
<evidence type="ECO:0000256" key="1">
    <source>
        <dbReference type="SAM" id="MobiDB-lite"/>
    </source>
</evidence>
<dbReference type="EMBL" id="CAJVPV010001051">
    <property type="protein sequence ID" value="CAG8484654.1"/>
    <property type="molecule type" value="Genomic_DNA"/>
</dbReference>
<feature type="region of interest" description="Disordered" evidence="1">
    <location>
        <begin position="262"/>
        <end position="298"/>
    </location>
</feature>